<dbReference type="Gene3D" id="3.40.30.10">
    <property type="entry name" value="Glutaredoxin"/>
    <property type="match status" value="1"/>
</dbReference>
<proteinExistence type="inferred from homology"/>
<gene>
    <name evidence="4" type="ORF">FocTR4_00000256</name>
</gene>
<dbReference type="CDD" id="cd00299">
    <property type="entry name" value="GST_C_family"/>
    <property type="match status" value="1"/>
</dbReference>
<evidence type="ECO:0000259" key="3">
    <source>
        <dbReference type="PROSITE" id="PS50405"/>
    </source>
</evidence>
<dbReference type="SUPFAM" id="SSF52833">
    <property type="entry name" value="Thioredoxin-like"/>
    <property type="match status" value="1"/>
</dbReference>
<dbReference type="PROSITE" id="PS50405">
    <property type="entry name" value="GST_CTER"/>
    <property type="match status" value="1"/>
</dbReference>
<dbReference type="InterPro" id="IPR010987">
    <property type="entry name" value="Glutathione-S-Trfase_C-like"/>
</dbReference>
<dbReference type="PANTHER" id="PTHR43968:SF8">
    <property type="entry name" value="S-TRANSFERASE, PUTATIVE (AFU_ORTHOLOGUE AFUA_2G00590)-RELATED"/>
    <property type="match status" value="1"/>
</dbReference>
<dbReference type="SUPFAM" id="SSF47616">
    <property type="entry name" value="GST C-terminal domain-like"/>
    <property type="match status" value="1"/>
</dbReference>
<dbReference type="SFLD" id="SFLDG00358">
    <property type="entry name" value="Main_(cytGST)"/>
    <property type="match status" value="1"/>
</dbReference>
<protein>
    <recommendedName>
        <fullName evidence="6">Glutathione S-transferase</fullName>
    </recommendedName>
</protein>
<sequence length="297" mass="32849">MTQPLLALRTAASLPHFRISVQREMAGLFSTRITSPARNLLFSNTFTKQITTRRINTAIKMGSQPQADITLYTNHACPFAHRAHITLAELGLPVREEIIDLNTPRSPEYLQINPRGLVPTIIYNGEIITESAIVAQFLADAHPSHLLPASTDKNGPLTRARVAFFADAYSNKVQAHIGKAIYRAQTEEEVNQAVDDAVAGIVKEVEPLLKNAAPFFNGSDKLTFAEVLVAPFVIRLLSSAKHGLLPTNLPSRLEKETPNFYKWAQAISKNPSVLKIYDEDRVVEASKRVRAKFASKA</sequence>
<comment type="similarity">
    <text evidence="1">Belongs to the GST superfamily.</text>
</comment>
<dbReference type="Gene3D" id="1.20.1050.10">
    <property type="match status" value="1"/>
</dbReference>
<evidence type="ECO:0008006" key="6">
    <source>
        <dbReference type="Google" id="ProtNLM"/>
    </source>
</evidence>
<accession>A0A5C6T1T9</accession>
<organism evidence="4 5">
    <name type="scientific">Fusarium oxysporum f. sp. cubense</name>
    <dbReference type="NCBI Taxonomy" id="61366"/>
    <lineage>
        <taxon>Eukaryota</taxon>
        <taxon>Fungi</taxon>
        <taxon>Dikarya</taxon>
        <taxon>Ascomycota</taxon>
        <taxon>Pezizomycotina</taxon>
        <taxon>Sordariomycetes</taxon>
        <taxon>Hypocreomycetidae</taxon>
        <taxon>Hypocreales</taxon>
        <taxon>Nectriaceae</taxon>
        <taxon>Fusarium</taxon>
        <taxon>Fusarium oxysporum species complex</taxon>
    </lineage>
</organism>
<name>A0A5C6T1T9_FUSOC</name>
<dbReference type="GO" id="GO:0005737">
    <property type="term" value="C:cytoplasm"/>
    <property type="evidence" value="ECO:0007669"/>
    <property type="project" value="TreeGrafter"/>
</dbReference>
<dbReference type="EMBL" id="VMNF01000007">
    <property type="protein sequence ID" value="TXC04676.1"/>
    <property type="molecule type" value="Genomic_DNA"/>
</dbReference>
<dbReference type="InterPro" id="IPR004045">
    <property type="entry name" value="Glutathione_S-Trfase_N"/>
</dbReference>
<dbReference type="Proteomes" id="UP000321331">
    <property type="component" value="Unassembled WGS sequence"/>
</dbReference>
<dbReference type="PROSITE" id="PS50404">
    <property type="entry name" value="GST_NTER"/>
    <property type="match status" value="1"/>
</dbReference>
<feature type="domain" description="GST N-terminal" evidence="2">
    <location>
        <begin position="67"/>
        <end position="146"/>
    </location>
</feature>
<dbReference type="AlphaFoldDB" id="A0A5C6T1T9"/>
<dbReference type="InterPro" id="IPR036249">
    <property type="entry name" value="Thioredoxin-like_sf"/>
</dbReference>
<dbReference type="InterPro" id="IPR050983">
    <property type="entry name" value="GST_Omega/HSP26"/>
</dbReference>
<comment type="caution">
    <text evidence="4">The sequence shown here is derived from an EMBL/GenBank/DDBJ whole genome shotgun (WGS) entry which is preliminary data.</text>
</comment>
<dbReference type="CDD" id="cd00570">
    <property type="entry name" value="GST_N_family"/>
    <property type="match status" value="1"/>
</dbReference>
<dbReference type="Pfam" id="PF13409">
    <property type="entry name" value="GST_N_2"/>
    <property type="match status" value="1"/>
</dbReference>
<evidence type="ECO:0000256" key="1">
    <source>
        <dbReference type="ARBA" id="ARBA00007409"/>
    </source>
</evidence>
<evidence type="ECO:0000259" key="2">
    <source>
        <dbReference type="PROSITE" id="PS50404"/>
    </source>
</evidence>
<dbReference type="PANTHER" id="PTHR43968">
    <property type="match status" value="1"/>
</dbReference>
<dbReference type="SFLD" id="SFLDS00019">
    <property type="entry name" value="Glutathione_Transferase_(cytos"/>
    <property type="match status" value="1"/>
</dbReference>
<dbReference type="InterPro" id="IPR036282">
    <property type="entry name" value="Glutathione-S-Trfase_C_sf"/>
</dbReference>
<feature type="domain" description="GST C-terminal" evidence="3">
    <location>
        <begin position="155"/>
        <end position="293"/>
    </location>
</feature>
<evidence type="ECO:0000313" key="4">
    <source>
        <dbReference type="EMBL" id="TXC04676.1"/>
    </source>
</evidence>
<evidence type="ECO:0000313" key="5">
    <source>
        <dbReference type="Proteomes" id="UP000321331"/>
    </source>
</evidence>
<dbReference type="InterPro" id="IPR040079">
    <property type="entry name" value="Glutathione_S-Trfase"/>
</dbReference>
<reference evidence="4 5" key="1">
    <citation type="submission" date="2019-07" db="EMBL/GenBank/DDBJ databases">
        <title>The First High-Quality Draft Genome Sequence of the Causal Agent of the Current Panama Disease Epidemic.</title>
        <authorList>
            <person name="Warmington R.J."/>
            <person name="Kay W."/>
            <person name="Jeffries A."/>
            <person name="Bebber D."/>
            <person name="Moore K."/>
            <person name="Studholme D.J."/>
        </authorList>
    </citation>
    <scope>NUCLEOTIDE SEQUENCE [LARGE SCALE GENOMIC DNA]</scope>
    <source>
        <strain evidence="4 5">TR4</strain>
    </source>
</reference>